<dbReference type="EMBL" id="JBBWUH010000006">
    <property type="protein sequence ID" value="KAK8164573.1"/>
    <property type="molecule type" value="Genomic_DNA"/>
</dbReference>
<accession>A0ABR1XSB1</accession>
<comment type="caution">
    <text evidence="1">The sequence shown here is derived from an EMBL/GenBank/DDBJ whole genome shotgun (WGS) entry which is preliminary data.</text>
</comment>
<gene>
    <name evidence="1" type="ORF">IWX90DRAFT_264206</name>
</gene>
<dbReference type="Proteomes" id="UP001456524">
    <property type="component" value="Unassembled WGS sequence"/>
</dbReference>
<sequence length="294" mass="31937">MKQPQAPTSLLLRAAATQRYQITAAQHQLLGLSIAIRQHRSTLPCLPAAVPMPLPILILIHALAILAHLSSHGPPIRLRRPGAQVLHPHALLRLSAIAPGHINALLPRNPRADVATLKRQLIRLQHGRARRCLPVRQTRVAPLGLHLVVQQQLGGGLAQAAGGARGEFLQHEGRVGRADAGRFLRLPGEGGEGPVAEVELGLRRVVPVAALVDGDVALAHGGCCCCSCALVGERRLDFGLMLGLKELKCMPLTAESVQKSCSLSDEQFAMRERKRRRILQEWLEPTHFATLKRD</sequence>
<evidence type="ECO:0000313" key="2">
    <source>
        <dbReference type="Proteomes" id="UP001456524"/>
    </source>
</evidence>
<evidence type="ECO:0000313" key="1">
    <source>
        <dbReference type="EMBL" id="KAK8164573.1"/>
    </source>
</evidence>
<keyword evidence="2" id="KW-1185">Reference proteome</keyword>
<reference evidence="1 2" key="1">
    <citation type="journal article" date="2022" name="G3 (Bethesda)">
        <title>Enemy or ally: a genomic approach to elucidate the lifestyle of Phyllosticta citrichinaensis.</title>
        <authorList>
            <person name="Buijs V.A."/>
            <person name="Groenewald J.Z."/>
            <person name="Haridas S."/>
            <person name="LaButti K.M."/>
            <person name="Lipzen A."/>
            <person name="Martin F.M."/>
            <person name="Barry K."/>
            <person name="Grigoriev I.V."/>
            <person name="Crous P.W."/>
            <person name="Seidl M.F."/>
        </authorList>
    </citation>
    <scope>NUCLEOTIDE SEQUENCE [LARGE SCALE GENOMIC DNA]</scope>
    <source>
        <strain evidence="1 2">CBS 129764</strain>
    </source>
</reference>
<proteinExistence type="predicted"/>
<name>A0ABR1XSB1_9PEZI</name>
<organism evidence="1 2">
    <name type="scientific">Phyllosticta citrichinensis</name>
    <dbReference type="NCBI Taxonomy" id="1130410"/>
    <lineage>
        <taxon>Eukaryota</taxon>
        <taxon>Fungi</taxon>
        <taxon>Dikarya</taxon>
        <taxon>Ascomycota</taxon>
        <taxon>Pezizomycotina</taxon>
        <taxon>Dothideomycetes</taxon>
        <taxon>Dothideomycetes incertae sedis</taxon>
        <taxon>Botryosphaeriales</taxon>
        <taxon>Phyllostictaceae</taxon>
        <taxon>Phyllosticta</taxon>
    </lineage>
</organism>
<protein>
    <submittedName>
        <fullName evidence="1">Uncharacterized protein</fullName>
    </submittedName>
</protein>